<keyword evidence="16" id="KW-1185">Reference proteome</keyword>
<sequence>MGRLDGKVIVLSAAAQGIGRAAAIAFANEGAQVTATDINGEKLKKLEGIRVIPFFNYSNGGFFFLSVSNSNGWNRNCLADTNW</sequence>
<comment type="pathway">
    <text evidence="1">Siderophore biosynthesis.</text>
</comment>
<evidence type="ECO:0000256" key="12">
    <source>
        <dbReference type="ARBA" id="ARBA00043083"/>
    </source>
</evidence>
<dbReference type="Proteomes" id="UP000001038">
    <property type="component" value="Chromosome 1"/>
</dbReference>
<dbReference type="Bgee" id="ENSORLG00000025365">
    <property type="expression patterns" value="Expressed in intestine and 13 other cell types or tissues"/>
</dbReference>
<dbReference type="EC" id="1.1.1.30" evidence="7"/>
<evidence type="ECO:0000256" key="11">
    <source>
        <dbReference type="ARBA" id="ARBA00042565"/>
    </source>
</evidence>
<evidence type="ECO:0000256" key="5">
    <source>
        <dbReference type="ARBA" id="ARBA00034698"/>
    </source>
</evidence>
<dbReference type="InterPro" id="IPR036291">
    <property type="entry name" value="NAD(P)-bd_dom_sf"/>
</dbReference>
<evidence type="ECO:0000256" key="4">
    <source>
        <dbReference type="ARBA" id="ARBA00023027"/>
    </source>
</evidence>
<dbReference type="InterPro" id="IPR002347">
    <property type="entry name" value="SDR_fam"/>
</dbReference>
<dbReference type="InParanoid" id="A0A3B3IE98"/>
<evidence type="ECO:0000256" key="2">
    <source>
        <dbReference type="ARBA" id="ARBA00006484"/>
    </source>
</evidence>
<evidence type="ECO:0000256" key="1">
    <source>
        <dbReference type="ARBA" id="ARBA00004924"/>
    </source>
</evidence>
<evidence type="ECO:0000256" key="9">
    <source>
        <dbReference type="ARBA" id="ARBA00041727"/>
    </source>
</evidence>
<dbReference type="PANTHER" id="PTHR43477:SF4">
    <property type="entry name" value="DEHYDROGENASE_REDUCTASE SDR FAMILY MEMBER 6"/>
    <property type="match status" value="1"/>
</dbReference>
<dbReference type="InterPro" id="IPR051122">
    <property type="entry name" value="SDR_DHRS6-like"/>
</dbReference>
<accession>A0A3B3IE98</accession>
<reference evidence="15" key="2">
    <citation type="submission" date="2025-08" db="UniProtKB">
        <authorList>
            <consortium name="Ensembl"/>
        </authorList>
    </citation>
    <scope>IDENTIFICATION</scope>
    <source>
        <strain evidence="15">Hd-rR</strain>
    </source>
</reference>
<evidence type="ECO:0000256" key="10">
    <source>
        <dbReference type="ARBA" id="ARBA00042309"/>
    </source>
</evidence>
<evidence type="ECO:0000256" key="13">
    <source>
        <dbReference type="ARBA" id="ARBA00043199"/>
    </source>
</evidence>
<evidence type="ECO:0000256" key="14">
    <source>
        <dbReference type="ARBA" id="ARBA00049550"/>
    </source>
</evidence>
<name>A0A3B3IE98_ORYLA</name>
<dbReference type="Ensembl" id="ENSORLT00000038969.1">
    <property type="protein sequence ID" value="ENSORLP00000042134.1"/>
    <property type="gene ID" value="ENSORLG00000025365.1"/>
</dbReference>
<evidence type="ECO:0000256" key="7">
    <source>
        <dbReference type="ARBA" id="ARBA00038959"/>
    </source>
</evidence>
<reference evidence="15" key="3">
    <citation type="submission" date="2025-09" db="UniProtKB">
        <authorList>
            <consortium name="Ensembl"/>
        </authorList>
    </citation>
    <scope>IDENTIFICATION</scope>
    <source>
        <strain evidence="15">Hd-rR</strain>
    </source>
</reference>
<dbReference type="EC" id="1.1.1.104" evidence="6"/>
<keyword evidence="4" id="KW-0520">NAD</keyword>
<protein>
    <recommendedName>
        <fullName evidence="8">Dehydrogenase/reductase SDR family member 6</fullName>
        <ecNumber evidence="6">1.1.1.104</ecNumber>
        <ecNumber evidence="7">1.1.1.30</ecNumber>
    </recommendedName>
    <alternativeName>
        <fullName evidence="12">(R)-beta-hydroxybutyrate dehydrogenase</fullName>
    </alternativeName>
    <alternativeName>
        <fullName evidence="10">3-hydroxybutyrate dehydrogenase type 2</fullName>
    </alternativeName>
    <alternativeName>
        <fullName evidence="13">4-oxo-L-proline reductase</fullName>
    </alternativeName>
    <alternativeName>
        <fullName evidence="11">Oxidoreductase UCPA</fullName>
    </alternativeName>
    <alternativeName>
        <fullName evidence="9">Short chain dehydrogenase/reductase family 15C member 1</fullName>
    </alternativeName>
</protein>
<dbReference type="SUPFAM" id="SSF51735">
    <property type="entry name" value="NAD(P)-binding Rossmann-fold domains"/>
    <property type="match status" value="1"/>
</dbReference>
<keyword evidence="3" id="KW-0560">Oxidoreductase</keyword>
<evidence type="ECO:0000256" key="3">
    <source>
        <dbReference type="ARBA" id="ARBA00023002"/>
    </source>
</evidence>
<dbReference type="PANTHER" id="PTHR43477">
    <property type="entry name" value="DIHYDROANTICAPSIN 7-DEHYDROGENASE"/>
    <property type="match status" value="1"/>
</dbReference>
<evidence type="ECO:0000313" key="16">
    <source>
        <dbReference type="Proteomes" id="UP000001038"/>
    </source>
</evidence>
<comment type="similarity">
    <text evidence="2">Belongs to the short-chain dehydrogenases/reductases (SDR) family.</text>
</comment>
<comment type="pathway">
    <text evidence="5">Amino-acid metabolism.</text>
</comment>
<dbReference type="GeneTree" id="ENSGT00940000180192"/>
<reference evidence="15 16" key="1">
    <citation type="journal article" date="2007" name="Nature">
        <title>The medaka draft genome and insights into vertebrate genome evolution.</title>
        <authorList>
            <person name="Kasahara M."/>
            <person name="Naruse K."/>
            <person name="Sasaki S."/>
            <person name="Nakatani Y."/>
            <person name="Qu W."/>
            <person name="Ahsan B."/>
            <person name="Yamada T."/>
            <person name="Nagayasu Y."/>
            <person name="Doi K."/>
            <person name="Kasai Y."/>
            <person name="Jindo T."/>
            <person name="Kobayashi D."/>
            <person name="Shimada A."/>
            <person name="Toyoda A."/>
            <person name="Kuroki Y."/>
            <person name="Fujiyama A."/>
            <person name="Sasaki T."/>
            <person name="Shimizu A."/>
            <person name="Asakawa S."/>
            <person name="Shimizu N."/>
            <person name="Hashimoto S."/>
            <person name="Yang J."/>
            <person name="Lee Y."/>
            <person name="Matsushima K."/>
            <person name="Sugano S."/>
            <person name="Sakaizumi M."/>
            <person name="Narita T."/>
            <person name="Ohishi K."/>
            <person name="Haga S."/>
            <person name="Ohta F."/>
            <person name="Nomoto H."/>
            <person name="Nogata K."/>
            <person name="Morishita T."/>
            <person name="Endo T."/>
            <person name="Shin-I T."/>
            <person name="Takeda H."/>
            <person name="Morishita S."/>
            <person name="Kohara Y."/>
        </authorList>
    </citation>
    <scope>NUCLEOTIDE SEQUENCE [LARGE SCALE GENOMIC DNA]</scope>
    <source>
        <strain evidence="15 16">Hd-rR</strain>
    </source>
</reference>
<dbReference type="Gene3D" id="3.40.50.720">
    <property type="entry name" value="NAD(P)-binding Rossmann-like Domain"/>
    <property type="match status" value="1"/>
</dbReference>
<dbReference type="STRING" id="8090.ENSORLP00000042134"/>
<dbReference type="GO" id="GO:0003858">
    <property type="term" value="F:3-hydroxybutyrate dehydrogenase activity"/>
    <property type="evidence" value="ECO:0007669"/>
    <property type="project" value="UniProtKB-EC"/>
</dbReference>
<dbReference type="Pfam" id="PF00106">
    <property type="entry name" value="adh_short"/>
    <property type="match status" value="1"/>
</dbReference>
<dbReference type="GO" id="GO:0016617">
    <property type="term" value="F:4-oxoproline reductase activity"/>
    <property type="evidence" value="ECO:0007669"/>
    <property type="project" value="UniProtKB-EC"/>
</dbReference>
<evidence type="ECO:0000256" key="8">
    <source>
        <dbReference type="ARBA" id="ARBA00039194"/>
    </source>
</evidence>
<evidence type="ECO:0000313" key="15">
    <source>
        <dbReference type="Ensembl" id="ENSORLP00000042134.1"/>
    </source>
</evidence>
<organism evidence="15 16">
    <name type="scientific">Oryzias latipes</name>
    <name type="common">Japanese rice fish</name>
    <name type="synonym">Japanese killifish</name>
    <dbReference type="NCBI Taxonomy" id="8090"/>
    <lineage>
        <taxon>Eukaryota</taxon>
        <taxon>Metazoa</taxon>
        <taxon>Chordata</taxon>
        <taxon>Craniata</taxon>
        <taxon>Vertebrata</taxon>
        <taxon>Euteleostomi</taxon>
        <taxon>Actinopterygii</taxon>
        <taxon>Neopterygii</taxon>
        <taxon>Teleostei</taxon>
        <taxon>Neoteleostei</taxon>
        <taxon>Acanthomorphata</taxon>
        <taxon>Ovalentaria</taxon>
        <taxon>Atherinomorphae</taxon>
        <taxon>Beloniformes</taxon>
        <taxon>Adrianichthyidae</taxon>
        <taxon>Oryziinae</taxon>
        <taxon>Oryzias</taxon>
    </lineage>
</organism>
<evidence type="ECO:0000256" key="6">
    <source>
        <dbReference type="ARBA" id="ARBA00038956"/>
    </source>
</evidence>
<comment type="catalytic activity">
    <reaction evidence="14">
        <text>(R)-3-hydroxybutanoate + NAD(+) = acetoacetate + NADH + H(+)</text>
        <dbReference type="Rhea" id="RHEA:20521"/>
        <dbReference type="ChEBI" id="CHEBI:10983"/>
        <dbReference type="ChEBI" id="CHEBI:13705"/>
        <dbReference type="ChEBI" id="CHEBI:15378"/>
        <dbReference type="ChEBI" id="CHEBI:57540"/>
        <dbReference type="ChEBI" id="CHEBI:57945"/>
        <dbReference type="EC" id="1.1.1.30"/>
    </reaction>
</comment>
<dbReference type="AlphaFoldDB" id="A0A3B3IE98"/>
<proteinExistence type="inferred from homology"/>